<dbReference type="FunFam" id="2.170.130.10:FF:000003">
    <property type="entry name" value="SusC/RagA family TonB-linked outer membrane protein"/>
    <property type="match status" value="1"/>
</dbReference>
<dbReference type="AlphaFoldDB" id="A0A840CYQ0"/>
<dbReference type="NCBIfam" id="TIGR04056">
    <property type="entry name" value="OMP_RagA_SusC"/>
    <property type="match status" value="1"/>
</dbReference>
<dbReference type="GO" id="GO:0009279">
    <property type="term" value="C:cell outer membrane"/>
    <property type="evidence" value="ECO:0007669"/>
    <property type="project" value="UniProtKB-SubCell"/>
</dbReference>
<comment type="subcellular location">
    <subcellularLocation>
        <location evidence="1">Cell outer membrane</location>
        <topology evidence="1">Multi-pass membrane protein</topology>
    </subcellularLocation>
</comment>
<keyword evidence="2" id="KW-0732">Signal</keyword>
<sequence>MKITTFFLFVCMISLSAGNLHSQKANISLNAKNITLRQVLDRIERESDYVFLVADDASSELSRKIEVKSENENIASILDRILNKTSLAYLITGRQISIYKNASNNVVSLASKEEQEEQQQKGFPVKGNVTDVDGNPLIGVTVKIRGNATQGTVTDIDGSYSITVADNRDALVFSYIGFKTQEVDIDNRKIVNITLYENTDELAEVVVVAYGTQKKASIIGAISSLPPQNIKAPVAKVSSQLAGQLAGVIAVQRSGEAGVGSTFWIRGMSTFSGENKPLVLVDGVERELDLVDPEDISEFSILKDAAATAIYGVRGANGVILVTTRSGEIGKPKITVKMEHGIVAPTRVPKMVNSHQYAEMYNDAVGYSFYSPEAIEAYRTGSDPVLYPNVDWVDELYNSTSSNTRISTNISGGSQSVRYYVSASYYNEGGLFINDNSNEYKTSLNYSQFRFRSNIDIDIFKYTTINVNLATSFEKKNQPGTKGSEIWKYALQTPSNRFPMVYPDGSLPGPGERQGFNPYSLLTQTGYAERFWNNTQSLFGITQDLGEYVTKGLKANIKVSFDAQNYNQLSRSRTADEWSATRNADGELEYHQLVKGDEALQYSESNSGRRTLYLEGSLSYARTFDAHSVSALFLYQQSQKNNIGNSDSDAALPYRNQGIAGRLTYDYDQRYFIEGNFGYNGSENFSRGHRFGFFPSVAAGWMASGEKFFQPLTNVIDMLKFKASYGLVGNDQIGGNRRFIYLPTIQSGNDYFFGENAQKYTSIRLGDWANEDVGWETAHKLNIGADISLFNKVKIQADYFYEKRDGIFLSRSAIPYYVGLTNQPWVNIGKMKNRGIDASIEYHQKVGQVNITARGNFTHARNVILERDQPEWKYAHQNRQGQSIYQSFGYVAAGIFKDQADVDSWADQSAIGGSQPGDIKYLDLNGDGIIDGYDQKAIGYTDIPETVYGFGASFEWKNFDFSIFFQGNANVNFSMRTNMTQPFISANMNESNVFADIYNNYWTPDRQDAKYPRLSMGTGSNDVTSSFWLADGSYMRLKNIELGYTLPKAITKRLRINDLRFYFSGVNILTFSKFKLWDPDLQTGAAEYPLNKVYSLGLALSF</sequence>
<dbReference type="SUPFAM" id="SSF56935">
    <property type="entry name" value="Porins"/>
    <property type="match status" value="1"/>
</dbReference>
<name>A0A840CYQ0_9BACT</name>
<dbReference type="EMBL" id="JACIEP010000018">
    <property type="protein sequence ID" value="MBB4037865.1"/>
    <property type="molecule type" value="Genomic_DNA"/>
</dbReference>
<evidence type="ECO:0000259" key="3">
    <source>
        <dbReference type="Pfam" id="PF07715"/>
    </source>
</evidence>
<dbReference type="InterPro" id="IPR023997">
    <property type="entry name" value="TonB-dep_OMP_SusC/RagA_CS"/>
</dbReference>
<dbReference type="Pfam" id="PF13715">
    <property type="entry name" value="CarbopepD_reg_2"/>
    <property type="match status" value="1"/>
</dbReference>
<dbReference type="InterPro" id="IPR023996">
    <property type="entry name" value="TonB-dep_OMP_SusC/RagA"/>
</dbReference>
<dbReference type="Proteomes" id="UP000555103">
    <property type="component" value="Unassembled WGS sequence"/>
</dbReference>
<keyword evidence="5" id="KW-1185">Reference proteome</keyword>
<organism evidence="4 5">
    <name type="scientific">Dysgonomonas hofstadii</name>
    <dbReference type="NCBI Taxonomy" id="637886"/>
    <lineage>
        <taxon>Bacteria</taxon>
        <taxon>Pseudomonadati</taxon>
        <taxon>Bacteroidota</taxon>
        <taxon>Bacteroidia</taxon>
        <taxon>Bacteroidales</taxon>
        <taxon>Dysgonomonadaceae</taxon>
        <taxon>Dysgonomonas</taxon>
    </lineage>
</organism>
<evidence type="ECO:0000313" key="4">
    <source>
        <dbReference type="EMBL" id="MBB4037865.1"/>
    </source>
</evidence>
<accession>A0A840CYQ0</accession>
<dbReference type="SUPFAM" id="SSF49464">
    <property type="entry name" value="Carboxypeptidase regulatory domain-like"/>
    <property type="match status" value="1"/>
</dbReference>
<dbReference type="InterPro" id="IPR008969">
    <property type="entry name" value="CarboxyPept-like_regulatory"/>
</dbReference>
<keyword evidence="1" id="KW-0813">Transport</keyword>
<dbReference type="Pfam" id="PF07715">
    <property type="entry name" value="Plug"/>
    <property type="match status" value="1"/>
</dbReference>
<keyword evidence="1" id="KW-0998">Cell outer membrane</keyword>
<evidence type="ECO:0000313" key="5">
    <source>
        <dbReference type="Proteomes" id="UP000555103"/>
    </source>
</evidence>
<reference evidence="4 5" key="1">
    <citation type="submission" date="2020-08" db="EMBL/GenBank/DDBJ databases">
        <title>Genomic Encyclopedia of Type Strains, Phase IV (KMG-IV): sequencing the most valuable type-strain genomes for metagenomic binning, comparative biology and taxonomic classification.</title>
        <authorList>
            <person name="Goeker M."/>
        </authorList>
    </citation>
    <scope>NUCLEOTIDE SEQUENCE [LARGE SCALE GENOMIC DNA]</scope>
    <source>
        <strain evidence="4 5">DSM 104969</strain>
    </source>
</reference>
<dbReference type="RefSeq" id="WP_183308709.1">
    <property type="nucleotide sequence ID" value="NZ_JACIEP010000018.1"/>
</dbReference>
<evidence type="ECO:0000256" key="2">
    <source>
        <dbReference type="SAM" id="SignalP"/>
    </source>
</evidence>
<dbReference type="FunFam" id="2.60.40.1120:FF:000003">
    <property type="entry name" value="Outer membrane protein Omp121"/>
    <property type="match status" value="1"/>
</dbReference>
<dbReference type="NCBIfam" id="TIGR04057">
    <property type="entry name" value="SusC_RagA_signa"/>
    <property type="match status" value="1"/>
</dbReference>
<keyword evidence="1" id="KW-0812">Transmembrane</keyword>
<dbReference type="InterPro" id="IPR012910">
    <property type="entry name" value="Plug_dom"/>
</dbReference>
<dbReference type="Gene3D" id="2.60.40.1120">
    <property type="entry name" value="Carboxypeptidase-like, regulatory domain"/>
    <property type="match status" value="1"/>
</dbReference>
<protein>
    <submittedName>
        <fullName evidence="4">TonB-linked SusC/RagA family outer membrane protein</fullName>
    </submittedName>
</protein>
<feature type="signal peptide" evidence="2">
    <location>
        <begin position="1"/>
        <end position="17"/>
    </location>
</feature>
<dbReference type="InterPro" id="IPR039426">
    <property type="entry name" value="TonB-dep_rcpt-like"/>
</dbReference>
<keyword evidence="1" id="KW-1134">Transmembrane beta strand</keyword>
<comment type="caution">
    <text evidence="4">The sequence shown here is derived from an EMBL/GenBank/DDBJ whole genome shotgun (WGS) entry which is preliminary data.</text>
</comment>
<evidence type="ECO:0000256" key="1">
    <source>
        <dbReference type="PROSITE-ProRule" id="PRU01360"/>
    </source>
</evidence>
<feature type="domain" description="TonB-dependent receptor plug" evidence="3">
    <location>
        <begin position="215"/>
        <end position="319"/>
    </location>
</feature>
<keyword evidence="1" id="KW-0472">Membrane</keyword>
<dbReference type="InterPro" id="IPR037066">
    <property type="entry name" value="Plug_dom_sf"/>
</dbReference>
<dbReference type="PROSITE" id="PS52016">
    <property type="entry name" value="TONB_DEPENDENT_REC_3"/>
    <property type="match status" value="1"/>
</dbReference>
<gene>
    <name evidence="4" type="ORF">GGR21_003786</name>
</gene>
<proteinExistence type="inferred from homology"/>
<feature type="chain" id="PRO_5032621310" evidence="2">
    <location>
        <begin position="18"/>
        <end position="1102"/>
    </location>
</feature>
<comment type="similarity">
    <text evidence="1">Belongs to the TonB-dependent receptor family.</text>
</comment>
<dbReference type="Gene3D" id="2.170.130.10">
    <property type="entry name" value="TonB-dependent receptor, plug domain"/>
    <property type="match status" value="1"/>
</dbReference>